<dbReference type="GO" id="GO:0071578">
    <property type="term" value="P:zinc ion import across plasma membrane"/>
    <property type="evidence" value="ECO:0007669"/>
    <property type="project" value="TreeGrafter"/>
</dbReference>
<dbReference type="Proteomes" id="UP000176996">
    <property type="component" value="Unassembled WGS sequence"/>
</dbReference>
<evidence type="ECO:0000256" key="2">
    <source>
        <dbReference type="ARBA" id="ARBA00022692"/>
    </source>
</evidence>
<keyword evidence="2 5" id="KW-0812">Transmembrane</keyword>
<dbReference type="EMBL" id="MFKK01000004">
    <property type="protein sequence ID" value="OGG42143.1"/>
    <property type="molecule type" value="Genomic_DNA"/>
</dbReference>
<dbReference type="STRING" id="1798471.A3A21_02040"/>
<evidence type="ECO:0008006" key="8">
    <source>
        <dbReference type="Google" id="ProtNLM"/>
    </source>
</evidence>
<feature type="transmembrane region" description="Helical" evidence="5">
    <location>
        <begin position="162"/>
        <end position="184"/>
    </location>
</feature>
<dbReference type="PANTHER" id="PTHR12191:SF37">
    <property type="entry name" value="ZINC TRANSPORTER FOI"/>
    <property type="match status" value="1"/>
</dbReference>
<dbReference type="PANTHER" id="PTHR12191">
    <property type="entry name" value="SOLUTE CARRIER FAMILY 39"/>
    <property type="match status" value="1"/>
</dbReference>
<feature type="transmembrane region" description="Helical" evidence="5">
    <location>
        <begin position="223"/>
        <end position="243"/>
    </location>
</feature>
<dbReference type="InterPro" id="IPR003689">
    <property type="entry name" value="ZIP"/>
</dbReference>
<keyword evidence="3 5" id="KW-1133">Transmembrane helix</keyword>
<reference evidence="6 7" key="1">
    <citation type="journal article" date="2016" name="Nat. Commun.">
        <title>Thousands of microbial genomes shed light on interconnected biogeochemical processes in an aquifer system.</title>
        <authorList>
            <person name="Anantharaman K."/>
            <person name="Brown C.T."/>
            <person name="Hug L.A."/>
            <person name="Sharon I."/>
            <person name="Castelle C.J."/>
            <person name="Probst A.J."/>
            <person name="Thomas B.C."/>
            <person name="Singh A."/>
            <person name="Wilkins M.J."/>
            <person name="Karaoz U."/>
            <person name="Brodie E.L."/>
            <person name="Williams K.H."/>
            <person name="Hubbard S.S."/>
            <person name="Banfield J.F."/>
        </authorList>
    </citation>
    <scope>NUCLEOTIDE SEQUENCE [LARGE SCALE GENOMIC DNA]</scope>
</reference>
<protein>
    <recommendedName>
        <fullName evidence="8">ZIP zinc transporter</fullName>
    </recommendedName>
</protein>
<dbReference type="Pfam" id="PF02535">
    <property type="entry name" value="Zip"/>
    <property type="match status" value="2"/>
</dbReference>
<comment type="subcellular location">
    <subcellularLocation>
        <location evidence="1">Membrane</location>
        <topology evidence="1">Multi-pass membrane protein</topology>
    </subcellularLocation>
</comment>
<evidence type="ECO:0000256" key="3">
    <source>
        <dbReference type="ARBA" id="ARBA00022989"/>
    </source>
</evidence>
<dbReference type="AlphaFoldDB" id="A0A1F6BZ94"/>
<dbReference type="GO" id="GO:0030003">
    <property type="term" value="P:intracellular monoatomic cation homeostasis"/>
    <property type="evidence" value="ECO:0007669"/>
    <property type="project" value="TreeGrafter"/>
</dbReference>
<evidence type="ECO:0000256" key="1">
    <source>
        <dbReference type="ARBA" id="ARBA00004141"/>
    </source>
</evidence>
<proteinExistence type="predicted"/>
<evidence type="ECO:0000313" key="7">
    <source>
        <dbReference type="Proteomes" id="UP000176996"/>
    </source>
</evidence>
<evidence type="ECO:0000313" key="6">
    <source>
        <dbReference type="EMBL" id="OGG42143.1"/>
    </source>
</evidence>
<comment type="caution">
    <text evidence="6">The sequence shown here is derived from an EMBL/GenBank/DDBJ whole genome shotgun (WGS) entry which is preliminary data.</text>
</comment>
<feature type="transmembrane region" description="Helical" evidence="5">
    <location>
        <begin position="33"/>
        <end position="51"/>
    </location>
</feature>
<dbReference type="GO" id="GO:0005385">
    <property type="term" value="F:zinc ion transmembrane transporter activity"/>
    <property type="evidence" value="ECO:0007669"/>
    <property type="project" value="TreeGrafter"/>
</dbReference>
<evidence type="ECO:0000256" key="4">
    <source>
        <dbReference type="ARBA" id="ARBA00023136"/>
    </source>
</evidence>
<dbReference type="GO" id="GO:0140410">
    <property type="term" value="F:monoatomic cation:bicarbonate symporter activity"/>
    <property type="evidence" value="ECO:0007669"/>
    <property type="project" value="TreeGrafter"/>
</dbReference>
<evidence type="ECO:0000256" key="5">
    <source>
        <dbReference type="SAM" id="Phobius"/>
    </source>
</evidence>
<feature type="transmembrane region" description="Helical" evidence="5">
    <location>
        <begin position="63"/>
        <end position="81"/>
    </location>
</feature>
<feature type="transmembrane region" description="Helical" evidence="5">
    <location>
        <begin position="6"/>
        <end position="26"/>
    </location>
</feature>
<accession>A0A1F6BZ94</accession>
<keyword evidence="4 5" id="KW-0472">Membrane</keyword>
<gene>
    <name evidence="6" type="ORF">A3A21_02040</name>
</gene>
<sequence length="245" mass="26620">MLIQIIIASSIGSILALIGGVVLLWREDWMRRVSLFLVSFAAGTLLGAAFFDLLPEALEKMEGGEGVFIAIVLGILGIFMFEKILRWHHCHDEKCEERTLSSSILVGDSIHNFLDGIAIAAAFLVSVPTGITTTIAVFFHEVPQEIGDFGILLHAGYSKGKILVLNVLTALTTFVGAIGGYFFLSYIEGYVGYILAFASGVFIYIAASDLIPEVRHKEEGRKLGHTITVIVGVILIFAIGTLFKE</sequence>
<dbReference type="InterPro" id="IPR050799">
    <property type="entry name" value="ZIP_Transporter"/>
</dbReference>
<dbReference type="GO" id="GO:0005886">
    <property type="term" value="C:plasma membrane"/>
    <property type="evidence" value="ECO:0007669"/>
    <property type="project" value="TreeGrafter"/>
</dbReference>
<name>A0A1F6BZ94_9BACT</name>
<organism evidence="6 7">
    <name type="scientific">Candidatus Jorgensenbacteria bacterium RIFCSPLOWO2_01_FULL_45_25b</name>
    <dbReference type="NCBI Taxonomy" id="1798471"/>
    <lineage>
        <taxon>Bacteria</taxon>
        <taxon>Candidatus Joergenseniibacteriota</taxon>
    </lineage>
</organism>
<feature type="transmembrane region" description="Helical" evidence="5">
    <location>
        <begin position="190"/>
        <end position="211"/>
    </location>
</feature>